<dbReference type="Proteomes" id="UP000051587">
    <property type="component" value="Unassembled WGS sequence"/>
</dbReference>
<dbReference type="STRING" id="53501.SAMN04488043_106138"/>
<reference evidence="8 9" key="1">
    <citation type="submission" date="2015-09" db="EMBL/GenBank/DDBJ databases">
        <authorList>
            <consortium name="Swine Surveillance"/>
        </authorList>
    </citation>
    <scope>NUCLEOTIDE SEQUENCE [LARGE SCALE GENOMIC DNA]</scope>
    <source>
        <strain evidence="8 9">CECT 4357</strain>
    </source>
</reference>
<evidence type="ECO:0000256" key="4">
    <source>
        <dbReference type="ARBA" id="ARBA00022989"/>
    </source>
</evidence>
<keyword evidence="9" id="KW-1185">Reference proteome</keyword>
<keyword evidence="4 6" id="KW-1133">Transmembrane helix</keyword>
<protein>
    <submittedName>
        <fullName evidence="8">Cytochrome b</fullName>
    </submittedName>
</protein>
<keyword evidence="2" id="KW-1003">Cell membrane</keyword>
<feature type="domain" description="Cytochrome b561 bacterial/Ni-hydrogenase" evidence="7">
    <location>
        <begin position="28"/>
        <end position="189"/>
    </location>
</feature>
<dbReference type="EMBL" id="CYSA01000028">
    <property type="protein sequence ID" value="CUH68579.1"/>
    <property type="molecule type" value="Genomic_DNA"/>
</dbReference>
<dbReference type="SUPFAM" id="SSF81342">
    <property type="entry name" value="Transmembrane di-heme cytochromes"/>
    <property type="match status" value="1"/>
</dbReference>
<comment type="subcellular location">
    <subcellularLocation>
        <location evidence="1">Cell membrane</location>
        <topology evidence="1">Multi-pass membrane protein</topology>
    </subcellularLocation>
</comment>
<proteinExistence type="predicted"/>
<feature type="transmembrane region" description="Helical" evidence="6">
    <location>
        <begin position="116"/>
        <end position="136"/>
    </location>
</feature>
<evidence type="ECO:0000256" key="5">
    <source>
        <dbReference type="ARBA" id="ARBA00023136"/>
    </source>
</evidence>
<feature type="transmembrane region" description="Helical" evidence="6">
    <location>
        <begin position="31"/>
        <end position="51"/>
    </location>
</feature>
<dbReference type="PANTHER" id="PTHR30485:SF2">
    <property type="entry name" value="BLL0597 PROTEIN"/>
    <property type="match status" value="1"/>
</dbReference>
<evidence type="ECO:0000256" key="3">
    <source>
        <dbReference type="ARBA" id="ARBA00022692"/>
    </source>
</evidence>
<evidence type="ECO:0000256" key="6">
    <source>
        <dbReference type="SAM" id="Phobius"/>
    </source>
</evidence>
<dbReference type="Gene3D" id="1.20.950.20">
    <property type="entry name" value="Transmembrane di-heme cytochromes, Chain C"/>
    <property type="match status" value="1"/>
</dbReference>
<dbReference type="GO" id="GO:0020037">
    <property type="term" value="F:heme binding"/>
    <property type="evidence" value="ECO:0007669"/>
    <property type="project" value="TreeGrafter"/>
</dbReference>
<evidence type="ECO:0000313" key="9">
    <source>
        <dbReference type="Proteomes" id="UP000051587"/>
    </source>
</evidence>
<dbReference type="AlphaFoldDB" id="A0A0P1FKJ8"/>
<dbReference type="GO" id="GO:0005886">
    <property type="term" value="C:plasma membrane"/>
    <property type="evidence" value="ECO:0007669"/>
    <property type="project" value="UniProtKB-SubCell"/>
</dbReference>
<dbReference type="Pfam" id="PF01292">
    <property type="entry name" value="Ni_hydr_CYTB"/>
    <property type="match status" value="1"/>
</dbReference>
<evidence type="ECO:0000313" key="8">
    <source>
        <dbReference type="EMBL" id="CUH68579.1"/>
    </source>
</evidence>
<keyword evidence="3 6" id="KW-0812">Transmembrane</keyword>
<dbReference type="GO" id="GO:0022904">
    <property type="term" value="P:respiratory electron transport chain"/>
    <property type="evidence" value="ECO:0007669"/>
    <property type="project" value="InterPro"/>
</dbReference>
<accession>A0A0P1FKJ8</accession>
<dbReference type="InterPro" id="IPR016174">
    <property type="entry name" value="Di-haem_cyt_TM"/>
</dbReference>
<dbReference type="PANTHER" id="PTHR30485">
    <property type="entry name" value="NI/FE-HYDROGENASE 1 B-TYPE CYTOCHROME SUBUNIT"/>
    <property type="match status" value="1"/>
</dbReference>
<organism evidence="8 9">
    <name type="scientific">Thalassovita gelatinovora</name>
    <name type="common">Thalassobius gelatinovorus</name>
    <dbReference type="NCBI Taxonomy" id="53501"/>
    <lineage>
        <taxon>Bacteria</taxon>
        <taxon>Pseudomonadati</taxon>
        <taxon>Pseudomonadota</taxon>
        <taxon>Alphaproteobacteria</taxon>
        <taxon>Rhodobacterales</taxon>
        <taxon>Roseobacteraceae</taxon>
        <taxon>Thalassovita</taxon>
    </lineage>
</organism>
<gene>
    <name evidence="8" type="ORF">TG4357_03677</name>
</gene>
<keyword evidence="5 6" id="KW-0472">Membrane</keyword>
<dbReference type="InterPro" id="IPR011577">
    <property type="entry name" value="Cyt_b561_bac/Ni-Hgenase"/>
</dbReference>
<name>A0A0P1FKJ8_THAGE</name>
<evidence type="ECO:0000256" key="1">
    <source>
        <dbReference type="ARBA" id="ARBA00004651"/>
    </source>
</evidence>
<feature type="transmembrane region" description="Helical" evidence="6">
    <location>
        <begin position="156"/>
        <end position="173"/>
    </location>
</feature>
<dbReference type="GO" id="GO:0009055">
    <property type="term" value="F:electron transfer activity"/>
    <property type="evidence" value="ECO:0007669"/>
    <property type="project" value="InterPro"/>
</dbReference>
<dbReference type="InterPro" id="IPR051542">
    <property type="entry name" value="Hydrogenase_cytochrome"/>
</dbReference>
<evidence type="ECO:0000259" key="7">
    <source>
        <dbReference type="Pfam" id="PF01292"/>
    </source>
</evidence>
<evidence type="ECO:0000256" key="2">
    <source>
        <dbReference type="ARBA" id="ARBA00022475"/>
    </source>
</evidence>
<dbReference type="OrthoDB" id="196472at2"/>
<feature type="transmembrane region" description="Helical" evidence="6">
    <location>
        <begin position="57"/>
        <end position="75"/>
    </location>
</feature>
<sequence length="198" mass="22120">MGTWLAPRCNGARAYLTERGRYVKNCKVWDSVVRLTHWGVALGIVLNGVVINDESKLHTRIGYTVIALVVLRLIWGLIGSHHARFADFPPDPAASMDQLSDMVSGRKHIHLGHTPLGALMIYNLWASILMIGLSGYMMTTIRFWGVEWVEGMHEIFANWVYFSALLHVVAVILESRRIGVNLPLAMVTGVKSVQSKKV</sequence>